<organism evidence="2 3">
    <name type="scientific">Anabaena azotica FACHB-119</name>
    <dbReference type="NCBI Taxonomy" id="947527"/>
    <lineage>
        <taxon>Bacteria</taxon>
        <taxon>Bacillati</taxon>
        <taxon>Cyanobacteriota</taxon>
        <taxon>Cyanophyceae</taxon>
        <taxon>Nostocales</taxon>
        <taxon>Nostocaceae</taxon>
        <taxon>Anabaena</taxon>
        <taxon>Anabaena azotica</taxon>
    </lineage>
</organism>
<feature type="region of interest" description="Disordered" evidence="1">
    <location>
        <begin position="524"/>
        <end position="546"/>
    </location>
</feature>
<sequence length="1571" mass="172424">MVALVVVLLTTAILFRSFERAKNASNVRVNEVVLQAATPALDRARAKITALLADPTLPRAVPSDTTLYKTLINKMKAYSLGDETPLIVGYDLDKDTKVENFDTGSLEAQEVMETAWKFPVDTDNDGKFDSYTLYGIYFRNPPYAGTNPTRKRTPIEARTAPLAGKICDASNDTSASLVGGSSWYKVTTGELKKSFFVYAATVPITDISTLDSTIRDNYKVYQGNRGFSALEMQQDRKQLPLTNNAVVYEDDLEITPGPAFRLNGRIFTNGNFFIGKTDENIRLFQVSSRDSCYYDRENGKIIIGGNVGTSSAVKSTDNGDVKIDLFRENNSGDEKTLASTNKSTTNASNQIAYNSQAYAERIDLLVKAQLARSDGNDPQVVKDNIQRRLEKDPALDANKVRKEELEVYFRQRTRRVPFAEVRLGPPGAGIGSFTATTVLQGTDNTTDKSNDKLRPPDPWIYPTDANTGLTLNTDQLPATDPQKVEQTPVTEERLGDRILVGNNLPELRWNSTLERFIGEDAPETITGKNWSASSLTGKSGTPPVRTRTPQAKLLADLGVTARDGYWESSAASIRADVLDVVGGLRVVTGAGVYSPTGSLPTRPSIPNRTVVWSDVMPMAIPDPTDPLNASKQSRGDLVMRATAVYHYIRDPYNPQANDRYQAPIACVSSYYNPTSSATAADGYNPNDSTTLGLSNNGFSYTVPATTSAGVTRGLTLDSNGLFTTTATANDVATASTSDNLQERLKYQANLVFPNGQFVNPLLRQALTKATDKDLTLSEQSAIDSTICALRIADGTLTRNDSVVPHQAIRETAFLDARQIKAIDAATDALGSSLPGIPATPSQLTGKYDLAVEQRQPLEIRATVLDLNLLRTKSITATPATPPNEYLLPNSGIIYATRDDAVPDNSDPASINVSATDYKLDPNRRPNAIVLENGSNLSRENNYRPEEKGLILATDLPVYIKAQRNTSNSQGEFNMHTREEFRTPNTLTSDWSNFYDRTEANRDRNFACRPNDPRLPNCTTGETWRPAAVIADAVTLLSPEFVYGFRNDGDFDLRNNRTDVSNAGDVRSDRFRNGYRDNNYVTSRFFTDSTYSGSTAVDTSVNSSYFNNFVTPIQRRVNFPEYVMEMCFKINIAECGKGDWYVGYDTDNDNAITNAERLTKSSALPATANVGQLVAGTTSRPPKSGYERFPRRVAFRRNSSDELISAAPANAVIDFTRNGSGFVTNLTAAPVPLGIVSSVVSVITSDKVPDARDNSLWFTTTSDTSAALPATNTKRYFNTQRLFYNFPQTDPSRVSLTALRTYQPLLEPILQINAPDDGVLPQDTNNFNTLINFADNLAKNTRWLPIPTASTFNLIIAAGDTPIRVGYPATAASAGSPAIAGRPEYEINGGLHNFPRFLENWNGVDSNITGSFIQFKRSAYATAPYQMLMVDSPTATTSNSTSLFGRDDNSRYKTDSAIGGSAPYYMPPVRKWGFDVALLSQNPDLFAQRFVIPTTDPPDEFYREVSRDDSWVHTLLCAVQEESEKTGFDSGYKIIKVSQDSSGNPVNTDKLTKFALPEDQRPSCPVNPNQVN</sequence>
<reference evidence="2 3" key="1">
    <citation type="journal article" date="2020" name="ISME J.">
        <title>Comparative genomics reveals insights into cyanobacterial evolution and habitat adaptation.</title>
        <authorList>
            <person name="Chen M.Y."/>
            <person name="Teng W.K."/>
            <person name="Zhao L."/>
            <person name="Hu C.X."/>
            <person name="Zhou Y.K."/>
            <person name="Han B.P."/>
            <person name="Song L.R."/>
            <person name="Shu W.S."/>
        </authorList>
    </citation>
    <scope>NUCLEOTIDE SEQUENCE [LARGE SCALE GENOMIC DNA]</scope>
    <source>
        <strain evidence="2 3">FACHB-119</strain>
    </source>
</reference>
<dbReference type="NCBIfam" id="NF038301">
    <property type="entry name" value="EPS_HpsA"/>
    <property type="match status" value="1"/>
</dbReference>
<evidence type="ECO:0000256" key="1">
    <source>
        <dbReference type="SAM" id="MobiDB-lite"/>
    </source>
</evidence>
<name>A0ABR8D118_9NOST</name>
<feature type="compositionally biased region" description="Polar residues" evidence="1">
    <location>
        <begin position="526"/>
        <end position="539"/>
    </location>
</feature>
<feature type="region of interest" description="Disordered" evidence="1">
    <location>
        <begin position="440"/>
        <end position="459"/>
    </location>
</feature>
<comment type="caution">
    <text evidence="2">The sequence shown here is derived from an EMBL/GenBank/DDBJ whole genome shotgun (WGS) entry which is preliminary data.</text>
</comment>
<dbReference type="EMBL" id="JACJSG010000010">
    <property type="protein sequence ID" value="MBD2500875.1"/>
    <property type="molecule type" value="Genomic_DNA"/>
</dbReference>
<evidence type="ECO:0000313" key="2">
    <source>
        <dbReference type="EMBL" id="MBD2500875.1"/>
    </source>
</evidence>
<protein>
    <submittedName>
        <fullName evidence="2">Uncharacterized protein</fullName>
    </submittedName>
</protein>
<dbReference type="InterPro" id="IPR049774">
    <property type="entry name" value="EPS_HpsA-like"/>
</dbReference>
<accession>A0ABR8D118</accession>
<gene>
    <name evidence="2" type="ORF">H6G83_09660</name>
</gene>
<evidence type="ECO:0000313" key="3">
    <source>
        <dbReference type="Proteomes" id="UP000661112"/>
    </source>
</evidence>
<feature type="compositionally biased region" description="Basic and acidic residues" evidence="1">
    <location>
        <begin position="445"/>
        <end position="455"/>
    </location>
</feature>
<dbReference type="Proteomes" id="UP000661112">
    <property type="component" value="Unassembled WGS sequence"/>
</dbReference>
<proteinExistence type="predicted"/>
<keyword evidence="3" id="KW-1185">Reference proteome</keyword>